<keyword evidence="1" id="KW-0732">Signal</keyword>
<evidence type="ECO:0000313" key="2">
    <source>
        <dbReference type="EMBL" id="MBB2146768.1"/>
    </source>
</evidence>
<name>A0A923E1P8_9SPHI</name>
<comment type="caution">
    <text evidence="2">The sequence shown here is derived from an EMBL/GenBank/DDBJ whole genome shotgun (WGS) entry which is preliminary data.</text>
</comment>
<feature type="chain" id="PRO_5036689260" evidence="1">
    <location>
        <begin position="20"/>
        <end position="234"/>
    </location>
</feature>
<gene>
    <name evidence="2" type="ORF">GM921_14790</name>
</gene>
<reference evidence="2" key="1">
    <citation type="submission" date="2019-11" db="EMBL/GenBank/DDBJ databases">
        <title>Description of Pedobacter sp. LMG 31464T.</title>
        <authorList>
            <person name="Carlier A."/>
            <person name="Qi S."/>
            <person name="Vandamme P."/>
        </authorList>
    </citation>
    <scope>NUCLEOTIDE SEQUENCE</scope>
    <source>
        <strain evidence="2">LMG 31464</strain>
    </source>
</reference>
<dbReference type="AlphaFoldDB" id="A0A923E1P8"/>
<dbReference type="Proteomes" id="UP000601055">
    <property type="component" value="Unassembled WGS sequence"/>
</dbReference>
<sequence>MKKLALSLLLFMAIGTISAQTNIQNSGWLGLFNSTKFNEKWGFAFDAQFRSSDNWEYVRNVLIRPGITYYINNKNNVTAGYLYTTTYNKLVGTSNNTLTEHRAWEQYVLSHKLRSSFVSHRFRLEQRFIEQANGDEIFAQRFRYFVRLIQPLQGNVDVFNEGAFVALQNEVFFNIQNKEKLNNSLFDQNRFYIAGGYRFSKKVDIEAGYLNQYTNGIARNTSNRVAQLALYTRF</sequence>
<keyword evidence="3" id="KW-1185">Reference proteome</keyword>
<dbReference type="Pfam" id="PF10677">
    <property type="entry name" value="DUF2490"/>
    <property type="match status" value="1"/>
</dbReference>
<accession>A0A923E1P8</accession>
<evidence type="ECO:0000256" key="1">
    <source>
        <dbReference type="SAM" id="SignalP"/>
    </source>
</evidence>
<dbReference type="InterPro" id="IPR019619">
    <property type="entry name" value="DUF2490"/>
</dbReference>
<organism evidence="2 3">
    <name type="scientific">Pedobacter planticolens</name>
    <dbReference type="NCBI Taxonomy" id="2679964"/>
    <lineage>
        <taxon>Bacteria</taxon>
        <taxon>Pseudomonadati</taxon>
        <taxon>Bacteroidota</taxon>
        <taxon>Sphingobacteriia</taxon>
        <taxon>Sphingobacteriales</taxon>
        <taxon>Sphingobacteriaceae</taxon>
        <taxon>Pedobacter</taxon>
    </lineage>
</organism>
<proteinExistence type="predicted"/>
<protein>
    <submittedName>
        <fullName evidence="2">DUF2490 domain-containing protein</fullName>
    </submittedName>
</protein>
<dbReference type="RefSeq" id="WP_182923406.1">
    <property type="nucleotide sequence ID" value="NZ_WNXD01000002.1"/>
</dbReference>
<evidence type="ECO:0000313" key="3">
    <source>
        <dbReference type="Proteomes" id="UP000601055"/>
    </source>
</evidence>
<feature type="signal peptide" evidence="1">
    <location>
        <begin position="1"/>
        <end position="19"/>
    </location>
</feature>
<dbReference type="EMBL" id="WNXD01000002">
    <property type="protein sequence ID" value="MBB2146768.1"/>
    <property type="molecule type" value="Genomic_DNA"/>
</dbReference>